<dbReference type="OrthoDB" id="6397778at2"/>
<accession>A0A3D9HGC7</accession>
<evidence type="ECO:0000313" key="2">
    <source>
        <dbReference type="EMBL" id="RED48539.1"/>
    </source>
</evidence>
<protein>
    <submittedName>
        <fullName evidence="2">Uncharacterized protein</fullName>
    </submittedName>
</protein>
<keyword evidence="1" id="KW-0732">Signal</keyword>
<dbReference type="Proteomes" id="UP000256845">
    <property type="component" value="Unassembled WGS sequence"/>
</dbReference>
<dbReference type="RefSeq" id="WP_147301032.1">
    <property type="nucleotide sequence ID" value="NZ_QRDW01000007.1"/>
</dbReference>
<proteinExistence type="predicted"/>
<evidence type="ECO:0000313" key="3">
    <source>
        <dbReference type="Proteomes" id="UP000256845"/>
    </source>
</evidence>
<evidence type="ECO:0000256" key="1">
    <source>
        <dbReference type="SAM" id="SignalP"/>
    </source>
</evidence>
<sequence length="133" mass="14150">MAATMRRKMRAASIIALVSGSLTSGCMGIDPVTYTAVKLSIDGLSYIGTGKSSTDHALSAVTGYDCNMLNIFSRERAICEGWEEGEPDSAKSYGPLRQPELAAAPYMMMDASLEGSGTGNDGVPYYSLWAPQH</sequence>
<dbReference type="EMBL" id="QRDW01000007">
    <property type="protein sequence ID" value="RED48539.1"/>
    <property type="molecule type" value="Genomic_DNA"/>
</dbReference>
<dbReference type="AlphaFoldDB" id="A0A3D9HGC7"/>
<keyword evidence="3" id="KW-1185">Reference proteome</keyword>
<dbReference type="PROSITE" id="PS51257">
    <property type="entry name" value="PROKAR_LIPOPROTEIN"/>
    <property type="match status" value="1"/>
</dbReference>
<reference evidence="2 3" key="1">
    <citation type="submission" date="2018-07" db="EMBL/GenBank/DDBJ databases">
        <title>Genomic Encyclopedia of Type Strains, Phase III (KMG-III): the genomes of soil and plant-associated and newly described type strains.</title>
        <authorList>
            <person name="Whitman W."/>
        </authorList>
    </citation>
    <scope>NUCLEOTIDE SEQUENCE [LARGE SCALE GENOMIC DNA]</scope>
    <source>
        <strain evidence="2 3">CECT 8488</strain>
    </source>
</reference>
<feature type="signal peptide" evidence="1">
    <location>
        <begin position="1"/>
        <end position="24"/>
    </location>
</feature>
<gene>
    <name evidence="2" type="ORF">DFP90_10742</name>
</gene>
<organism evidence="2 3">
    <name type="scientific">Aestuariispira insulae</name>
    <dbReference type="NCBI Taxonomy" id="1461337"/>
    <lineage>
        <taxon>Bacteria</taxon>
        <taxon>Pseudomonadati</taxon>
        <taxon>Pseudomonadota</taxon>
        <taxon>Alphaproteobacteria</taxon>
        <taxon>Rhodospirillales</taxon>
        <taxon>Kiloniellaceae</taxon>
        <taxon>Aestuariispira</taxon>
    </lineage>
</organism>
<name>A0A3D9HGC7_9PROT</name>
<feature type="chain" id="PRO_5017626305" evidence="1">
    <location>
        <begin position="25"/>
        <end position="133"/>
    </location>
</feature>
<comment type="caution">
    <text evidence="2">The sequence shown here is derived from an EMBL/GenBank/DDBJ whole genome shotgun (WGS) entry which is preliminary data.</text>
</comment>